<dbReference type="Proteomes" id="UP001208656">
    <property type="component" value="Unassembled WGS sequence"/>
</dbReference>
<dbReference type="Gene3D" id="3.30.70.2970">
    <property type="entry name" value="Protein of unknown function (DUF541), domain 2"/>
    <property type="match status" value="1"/>
</dbReference>
<dbReference type="InterPro" id="IPR007497">
    <property type="entry name" value="SIMPL/DUF541"/>
</dbReference>
<evidence type="ECO:0000313" key="1">
    <source>
        <dbReference type="EMBL" id="MCU9594517.1"/>
    </source>
</evidence>
<dbReference type="Gene3D" id="3.30.110.170">
    <property type="entry name" value="Protein of unknown function (DUF541), domain 1"/>
    <property type="match status" value="1"/>
</dbReference>
<accession>A0ABT2WFQ5</accession>
<dbReference type="Pfam" id="PF04402">
    <property type="entry name" value="SIMPL"/>
    <property type="match status" value="1"/>
</dbReference>
<name>A0ABT2WFQ5_9BACI</name>
<reference evidence="1 2" key="1">
    <citation type="submission" date="2022-10" db="EMBL/GenBank/DDBJ databases">
        <title>Description of Fervidibacillus gen. nov. in the family Fervidibacillaceae fam. nov. with two species, Fervidibacillus albus sp. nov., and Fervidibacillus halotolerans sp. nov., isolated from tidal flat sediments.</title>
        <authorList>
            <person name="Kwon K.K."/>
            <person name="Yang S.-H."/>
        </authorList>
    </citation>
    <scope>NUCLEOTIDE SEQUENCE [LARGE SCALE GENOMIC DNA]</scope>
    <source>
        <strain evidence="1 2">DSM 23332</strain>
    </source>
</reference>
<sequence>MLYGYPYRNSIPIQVSPRREVNVITISGEGMVLVQPNVAYITVGVETESKNLQAAQAENSQISANVIQAIYHLQVPQEHIRTTEYRINNVYDYVEGKQIFRGYEVRHLLEVKVEEIAQVGEVVDAVVKAGANVIYNVRFDITNRSERYNEALVLALRDAQSKARTISGALGVNLNPIPFEITEAKEGIVPVPFQTFEATKVAGVSTPIEPGQLQIRANIIAKFAYLYT</sequence>
<organism evidence="1 2">
    <name type="scientific">Pallidibacillus thermolactis</name>
    <dbReference type="NCBI Taxonomy" id="251051"/>
    <lineage>
        <taxon>Bacteria</taxon>
        <taxon>Bacillati</taxon>
        <taxon>Bacillota</taxon>
        <taxon>Bacilli</taxon>
        <taxon>Bacillales</taxon>
        <taxon>Bacillaceae</taxon>
        <taxon>Pallidibacillus</taxon>
    </lineage>
</organism>
<comment type="caution">
    <text evidence="1">The sequence shown here is derived from an EMBL/GenBank/DDBJ whole genome shotgun (WGS) entry which is preliminary data.</text>
</comment>
<proteinExistence type="predicted"/>
<dbReference type="RefSeq" id="WP_263061619.1">
    <property type="nucleotide sequence ID" value="NZ_JAOUSE010000023.1"/>
</dbReference>
<keyword evidence="2" id="KW-1185">Reference proteome</keyword>
<dbReference type="PANTHER" id="PTHR34387:SF1">
    <property type="entry name" value="PERIPLASMIC IMMUNOGENIC PROTEIN"/>
    <property type="match status" value="1"/>
</dbReference>
<dbReference type="InterPro" id="IPR052022">
    <property type="entry name" value="26kDa_periplasmic_antigen"/>
</dbReference>
<dbReference type="PANTHER" id="PTHR34387">
    <property type="entry name" value="SLR1258 PROTEIN"/>
    <property type="match status" value="1"/>
</dbReference>
<gene>
    <name evidence="1" type="ORF">OEV82_08615</name>
</gene>
<evidence type="ECO:0000313" key="2">
    <source>
        <dbReference type="Proteomes" id="UP001208656"/>
    </source>
</evidence>
<protein>
    <submittedName>
        <fullName evidence="1">SIMPL domain-containing protein</fullName>
    </submittedName>
</protein>
<dbReference type="EMBL" id="JAOUSE010000023">
    <property type="protein sequence ID" value="MCU9594517.1"/>
    <property type="molecule type" value="Genomic_DNA"/>
</dbReference>